<accession>A0ABS8XV73</accession>
<evidence type="ECO:0000313" key="1">
    <source>
        <dbReference type="EMBL" id="MCE4555803.1"/>
    </source>
</evidence>
<comment type="caution">
    <text evidence="1">The sequence shown here is derived from an EMBL/GenBank/DDBJ whole genome shotgun (WGS) entry which is preliminary data.</text>
</comment>
<dbReference type="EMBL" id="JAJTWU010000006">
    <property type="protein sequence ID" value="MCE4555803.1"/>
    <property type="molecule type" value="Genomic_DNA"/>
</dbReference>
<gene>
    <name evidence="1" type="ORF">LXT13_15450</name>
</gene>
<evidence type="ECO:0000313" key="2">
    <source>
        <dbReference type="Proteomes" id="UP001200741"/>
    </source>
</evidence>
<protein>
    <submittedName>
        <fullName evidence="1">LysM peptidoglycan-binding domain-containing protein</fullName>
    </submittedName>
</protein>
<proteinExistence type="predicted"/>
<reference evidence="1 2" key="1">
    <citation type="submission" date="2021-12" db="EMBL/GenBank/DDBJ databases">
        <title>Genome seq of P8.</title>
        <authorList>
            <person name="Seo T."/>
        </authorList>
    </citation>
    <scope>NUCLEOTIDE SEQUENCE [LARGE SCALE GENOMIC DNA]</scope>
    <source>
        <strain evidence="1 2">P8</strain>
    </source>
</reference>
<dbReference type="RefSeq" id="WP_233372858.1">
    <property type="nucleotide sequence ID" value="NZ_JAJTWU010000006.1"/>
</dbReference>
<keyword evidence="2" id="KW-1185">Reference proteome</keyword>
<name>A0ABS8XV73_9BURK</name>
<organism evidence="1 2">
    <name type="scientific">Pelomonas cellulosilytica</name>
    <dbReference type="NCBI Taxonomy" id="2906762"/>
    <lineage>
        <taxon>Bacteria</taxon>
        <taxon>Pseudomonadati</taxon>
        <taxon>Pseudomonadota</taxon>
        <taxon>Betaproteobacteria</taxon>
        <taxon>Burkholderiales</taxon>
        <taxon>Sphaerotilaceae</taxon>
        <taxon>Roseateles</taxon>
    </lineage>
</organism>
<dbReference type="Proteomes" id="UP001200741">
    <property type="component" value="Unassembled WGS sequence"/>
</dbReference>
<sequence>MFLPNSRYAQVATVTTTLATGETVVALKRRQLTPAAGAPRSVVSGDRLDVIADQQYAEATWFWHIADANTDLDSRDLLAEPGDTLHVPQA</sequence>